<keyword evidence="7" id="KW-1185">Reference proteome</keyword>
<dbReference type="PROSITE" id="PS50893">
    <property type="entry name" value="ABC_TRANSPORTER_2"/>
    <property type="match status" value="1"/>
</dbReference>
<dbReference type="CDD" id="cd03255">
    <property type="entry name" value="ABC_MJ0796_LolCDE_FtsE"/>
    <property type="match status" value="1"/>
</dbReference>
<dbReference type="Proteomes" id="UP001597427">
    <property type="component" value="Unassembled WGS sequence"/>
</dbReference>
<dbReference type="InterPro" id="IPR017871">
    <property type="entry name" value="ABC_transporter-like_CS"/>
</dbReference>
<comment type="caution">
    <text evidence="6">The sequence shown here is derived from an EMBL/GenBank/DDBJ whole genome shotgun (WGS) entry which is preliminary data.</text>
</comment>
<dbReference type="InterPro" id="IPR027417">
    <property type="entry name" value="P-loop_NTPase"/>
</dbReference>
<proteinExistence type="inferred from homology"/>
<comment type="similarity">
    <text evidence="1">Belongs to the ABC transporter superfamily.</text>
</comment>
<evidence type="ECO:0000259" key="5">
    <source>
        <dbReference type="PROSITE" id="PS50893"/>
    </source>
</evidence>
<dbReference type="Pfam" id="PF00005">
    <property type="entry name" value="ABC_tran"/>
    <property type="match status" value="1"/>
</dbReference>
<evidence type="ECO:0000256" key="4">
    <source>
        <dbReference type="ARBA" id="ARBA00022840"/>
    </source>
</evidence>
<dbReference type="PROSITE" id="PS00211">
    <property type="entry name" value="ABC_TRANSPORTER_1"/>
    <property type="match status" value="1"/>
</dbReference>
<evidence type="ECO:0000256" key="3">
    <source>
        <dbReference type="ARBA" id="ARBA00022741"/>
    </source>
</evidence>
<dbReference type="InterPro" id="IPR003593">
    <property type="entry name" value="AAA+_ATPase"/>
</dbReference>
<accession>A0ABW5TP96</accession>
<name>A0ABW5TP96_9ENTE</name>
<dbReference type="Gene3D" id="3.40.50.300">
    <property type="entry name" value="P-loop containing nucleotide triphosphate hydrolases"/>
    <property type="match status" value="1"/>
</dbReference>
<dbReference type="GO" id="GO:0005524">
    <property type="term" value="F:ATP binding"/>
    <property type="evidence" value="ECO:0007669"/>
    <property type="project" value="UniProtKB-KW"/>
</dbReference>
<evidence type="ECO:0000256" key="2">
    <source>
        <dbReference type="ARBA" id="ARBA00022448"/>
    </source>
</evidence>
<dbReference type="SMART" id="SM00382">
    <property type="entry name" value="AAA"/>
    <property type="match status" value="1"/>
</dbReference>
<keyword evidence="4 6" id="KW-0067">ATP-binding</keyword>
<reference evidence="7" key="1">
    <citation type="journal article" date="2019" name="Int. J. Syst. Evol. Microbiol.">
        <title>The Global Catalogue of Microorganisms (GCM) 10K type strain sequencing project: providing services to taxonomists for standard genome sequencing and annotation.</title>
        <authorList>
            <consortium name="The Broad Institute Genomics Platform"/>
            <consortium name="The Broad Institute Genome Sequencing Center for Infectious Disease"/>
            <person name="Wu L."/>
            <person name="Ma J."/>
        </authorList>
    </citation>
    <scope>NUCLEOTIDE SEQUENCE [LARGE SCALE GENOMIC DNA]</scope>
    <source>
        <strain evidence="7">TISTR 932</strain>
    </source>
</reference>
<keyword evidence="3" id="KW-0547">Nucleotide-binding</keyword>
<dbReference type="EMBL" id="JBHUMO010000071">
    <property type="protein sequence ID" value="MFD2729936.1"/>
    <property type="molecule type" value="Genomic_DNA"/>
</dbReference>
<dbReference type="InterPro" id="IPR003439">
    <property type="entry name" value="ABC_transporter-like_ATP-bd"/>
</dbReference>
<organism evidence="6 7">
    <name type="scientific">Enterococcus camelliae</name>
    <dbReference type="NCBI Taxonomy" id="453959"/>
    <lineage>
        <taxon>Bacteria</taxon>
        <taxon>Bacillati</taxon>
        <taxon>Bacillota</taxon>
        <taxon>Bacilli</taxon>
        <taxon>Lactobacillales</taxon>
        <taxon>Enterococcaceae</taxon>
        <taxon>Enterococcus</taxon>
    </lineage>
</organism>
<dbReference type="PANTHER" id="PTHR42798:SF4">
    <property type="entry name" value="ABC TRANSPORTER DOMAIN-CONTAINING PROTEIN"/>
    <property type="match status" value="1"/>
</dbReference>
<sequence length="244" mass="27651">MEKKQTPLIEMTGMNKYFTMGKEQLHVLKELDLTIYQGEFIMIMGKSGSGKTTLMNIIGFLDRANSGTYCFQGKNVSTLNENTKSSYRNRHLGFIFQQFFLIQSLNIRQNIELPCVYEGEKNRKEQRKLSEALLEVVGLASKKTAKVTELSGGQQQRVAIARALVNDPVLIMADEPTGALDTETSRDIMELLTDLNQKGKTIVMVTHDEDLKKYATRVIHMKDGRFETEEVVSHDSKSYDNNLA</sequence>
<evidence type="ECO:0000256" key="1">
    <source>
        <dbReference type="ARBA" id="ARBA00005417"/>
    </source>
</evidence>
<dbReference type="RefSeq" id="WP_379982745.1">
    <property type="nucleotide sequence ID" value="NZ_JBHUMO010000071.1"/>
</dbReference>
<feature type="domain" description="ABC transporter" evidence="5">
    <location>
        <begin position="9"/>
        <end position="244"/>
    </location>
</feature>
<evidence type="ECO:0000313" key="7">
    <source>
        <dbReference type="Proteomes" id="UP001597427"/>
    </source>
</evidence>
<dbReference type="InterPro" id="IPR017911">
    <property type="entry name" value="MacB-like_ATP-bd"/>
</dbReference>
<keyword evidence="2" id="KW-0813">Transport</keyword>
<gene>
    <name evidence="6" type="ORF">ACFSR0_11180</name>
</gene>
<evidence type="ECO:0000313" key="6">
    <source>
        <dbReference type="EMBL" id="MFD2729936.1"/>
    </source>
</evidence>
<dbReference type="SUPFAM" id="SSF52540">
    <property type="entry name" value="P-loop containing nucleoside triphosphate hydrolases"/>
    <property type="match status" value="1"/>
</dbReference>
<dbReference type="PANTHER" id="PTHR42798">
    <property type="entry name" value="LIPOPROTEIN-RELEASING SYSTEM ATP-BINDING PROTEIN LOLD"/>
    <property type="match status" value="1"/>
</dbReference>
<protein>
    <submittedName>
        <fullName evidence="6">ABC transporter ATP-binding protein</fullName>
    </submittedName>
</protein>